<gene>
    <name evidence="1" type="ORF">PPERSA_11256</name>
</gene>
<dbReference type="AlphaFoldDB" id="A0A0V0QZS3"/>
<dbReference type="InParanoid" id="A0A0V0QZS3"/>
<proteinExistence type="predicted"/>
<evidence type="ECO:0000313" key="1">
    <source>
        <dbReference type="EMBL" id="KRX07707.1"/>
    </source>
</evidence>
<accession>A0A0V0QZS3</accession>
<comment type="caution">
    <text evidence="1">The sequence shown here is derived from an EMBL/GenBank/DDBJ whole genome shotgun (WGS) entry which is preliminary data.</text>
</comment>
<protein>
    <submittedName>
        <fullName evidence="1">Uncharacterized protein</fullName>
    </submittedName>
</protein>
<evidence type="ECO:0000313" key="2">
    <source>
        <dbReference type="Proteomes" id="UP000054937"/>
    </source>
</evidence>
<reference evidence="1 2" key="1">
    <citation type="journal article" date="2015" name="Sci. Rep.">
        <title>Genome of the facultative scuticociliatosis pathogen Pseudocohnilembus persalinus provides insight into its virulence through horizontal gene transfer.</title>
        <authorList>
            <person name="Xiong J."/>
            <person name="Wang G."/>
            <person name="Cheng J."/>
            <person name="Tian M."/>
            <person name="Pan X."/>
            <person name="Warren A."/>
            <person name="Jiang C."/>
            <person name="Yuan D."/>
            <person name="Miao W."/>
        </authorList>
    </citation>
    <scope>NUCLEOTIDE SEQUENCE [LARGE SCALE GENOMIC DNA]</scope>
    <source>
        <strain evidence="1">36N120E</strain>
    </source>
</reference>
<name>A0A0V0QZS3_PSEPJ</name>
<dbReference type="Proteomes" id="UP000054937">
    <property type="component" value="Unassembled WGS sequence"/>
</dbReference>
<organism evidence="1 2">
    <name type="scientific">Pseudocohnilembus persalinus</name>
    <name type="common">Ciliate</name>
    <dbReference type="NCBI Taxonomy" id="266149"/>
    <lineage>
        <taxon>Eukaryota</taxon>
        <taxon>Sar</taxon>
        <taxon>Alveolata</taxon>
        <taxon>Ciliophora</taxon>
        <taxon>Intramacronucleata</taxon>
        <taxon>Oligohymenophorea</taxon>
        <taxon>Scuticociliatia</taxon>
        <taxon>Philasterida</taxon>
        <taxon>Pseudocohnilembidae</taxon>
        <taxon>Pseudocohnilembus</taxon>
    </lineage>
</organism>
<sequence>MRAAFDDKTVVKLMGAIIKQIGVFLEGRDIIDTVNREMQANSRKISEKGIMKNLIQKTKNRDAQLYVEENEEIQKDYYQGEFDQDVDWLDAANPEGEDYQQDKLYRQMEKNALLIQKQQQVQMELQRQNNQYFLFQNYLI</sequence>
<dbReference type="EMBL" id="LDAU01000082">
    <property type="protein sequence ID" value="KRX07707.1"/>
    <property type="molecule type" value="Genomic_DNA"/>
</dbReference>
<keyword evidence="2" id="KW-1185">Reference proteome</keyword>